<dbReference type="KEGG" id="lpan:LPMP_270970"/>
<dbReference type="EMBL" id="CP009396">
    <property type="protein sequence ID" value="AIN99479.1"/>
    <property type="molecule type" value="Genomic_DNA"/>
</dbReference>
<feature type="region of interest" description="Disordered" evidence="1">
    <location>
        <begin position="1"/>
        <end position="25"/>
    </location>
</feature>
<dbReference type="VEuPathDB" id="TriTrypDB:LPMP_270970"/>
<dbReference type="RefSeq" id="XP_010700186.1">
    <property type="nucleotide sequence ID" value="XM_010701884.1"/>
</dbReference>
<evidence type="ECO:0000313" key="2">
    <source>
        <dbReference type="EMBL" id="AIN99479.1"/>
    </source>
</evidence>
<dbReference type="AlphaFoldDB" id="A0A088RW33"/>
<gene>
    <name evidence="2" type="ORF">LPMP_270970</name>
</gene>
<sequence length="281" mass="30104">MKCDRKEDKEAEVGGSRPGSSDHLRISTTTLPKRRRLVKGSEVGLPLHASVIEETCEVEEVHTVLVRFPCFDFFRHVRVCERTRDPRPAKSSDAVKGSATPARELPDVVICDGGAPPITSSHGVAEATFAPEAALFIPGTLETDTPQLLLNAGTPCEMRFEGQWTEVIGEGASITNRAIVHVSSKTTGTAVPPAALPLSSSAVVSDAAKSPEPACLNVESLPASSSQATTTPAQPIASLLTHTLAGVTADEERRQRAEQRKGWTYDRIDVPSAVLVMHRVR</sequence>
<organism evidence="2 3">
    <name type="scientific">Leishmania panamensis</name>
    <dbReference type="NCBI Taxonomy" id="5679"/>
    <lineage>
        <taxon>Eukaryota</taxon>
        <taxon>Discoba</taxon>
        <taxon>Euglenozoa</taxon>
        <taxon>Kinetoplastea</taxon>
        <taxon>Metakinetoplastina</taxon>
        <taxon>Trypanosomatida</taxon>
        <taxon>Trypanosomatidae</taxon>
        <taxon>Leishmaniinae</taxon>
        <taxon>Leishmania</taxon>
        <taxon>Leishmania guyanensis species complex</taxon>
    </lineage>
</organism>
<dbReference type="VEuPathDB" id="TriTrypDB:LPAL13_270016900"/>
<reference evidence="2 3" key="1">
    <citation type="journal article" date="2015" name="Sci. Rep.">
        <title>The genome of Leishmania panamensis: insights into genomics of the L. (Viannia) subgenus.</title>
        <authorList>
            <person name="Llanes A."/>
            <person name="Restrepo C.M."/>
            <person name="Vecchio G.D."/>
            <person name="Anguizola F.J."/>
            <person name="Lleonart R."/>
        </authorList>
    </citation>
    <scope>NUCLEOTIDE SEQUENCE [LARGE SCALE GENOMIC DNA]</scope>
    <source>
        <strain evidence="2 3">MHOM/PA/94/PSC-1</strain>
    </source>
</reference>
<keyword evidence="3" id="KW-1185">Reference proteome</keyword>
<dbReference type="eggNOG" id="ENOG502S78X">
    <property type="taxonomic scope" value="Eukaryota"/>
</dbReference>
<feature type="compositionally biased region" description="Basic and acidic residues" evidence="1">
    <location>
        <begin position="1"/>
        <end position="12"/>
    </location>
</feature>
<dbReference type="Proteomes" id="UP000063063">
    <property type="component" value="Chromosome 27"/>
</dbReference>
<accession>A0A088RW33</accession>
<protein>
    <submittedName>
        <fullName evidence="2">Uncharacterized protein</fullName>
    </submittedName>
</protein>
<evidence type="ECO:0000256" key="1">
    <source>
        <dbReference type="SAM" id="MobiDB-lite"/>
    </source>
</evidence>
<dbReference type="OrthoDB" id="272472at2759"/>
<name>A0A088RW33_LEIPA</name>
<evidence type="ECO:0000313" key="3">
    <source>
        <dbReference type="Proteomes" id="UP000063063"/>
    </source>
</evidence>
<proteinExistence type="predicted"/>
<dbReference type="GeneID" id="22576275"/>